<dbReference type="PRINTS" id="PR00412">
    <property type="entry name" value="EPOXHYDRLASE"/>
</dbReference>
<dbReference type="PRINTS" id="PR00111">
    <property type="entry name" value="ABHYDROLASE"/>
</dbReference>
<gene>
    <name evidence="3" type="ORF">NBG84_28475</name>
</gene>
<dbReference type="InterPro" id="IPR000639">
    <property type="entry name" value="Epox_hydrolase-like"/>
</dbReference>
<name>A0ABT0UUN1_9ACTN</name>
<comment type="caution">
    <text evidence="3">The sequence shown here is derived from an EMBL/GenBank/DDBJ whole genome shotgun (WGS) entry which is preliminary data.</text>
</comment>
<reference evidence="3" key="1">
    <citation type="submission" date="2022-06" db="EMBL/GenBank/DDBJ databases">
        <title>Genome public.</title>
        <authorList>
            <person name="Sun Q."/>
        </authorList>
    </citation>
    <scope>NUCLEOTIDE SEQUENCE</scope>
    <source>
        <strain evidence="3">CWNU-1</strain>
    </source>
</reference>
<evidence type="ECO:0000259" key="2">
    <source>
        <dbReference type="Pfam" id="PF00561"/>
    </source>
</evidence>
<accession>A0ABT0UUN1</accession>
<dbReference type="RefSeq" id="WP_250922484.1">
    <property type="nucleotide sequence ID" value="NZ_JAMQAW010000036.1"/>
</dbReference>
<dbReference type="PANTHER" id="PTHR43798">
    <property type="entry name" value="MONOACYLGLYCEROL LIPASE"/>
    <property type="match status" value="1"/>
</dbReference>
<dbReference type="InterPro" id="IPR000073">
    <property type="entry name" value="AB_hydrolase_1"/>
</dbReference>
<dbReference type="Proteomes" id="UP001431429">
    <property type="component" value="Unassembled WGS sequence"/>
</dbReference>
<dbReference type="EMBL" id="JAMQAW010000036">
    <property type="protein sequence ID" value="MCM2392175.1"/>
    <property type="molecule type" value="Genomic_DNA"/>
</dbReference>
<protein>
    <submittedName>
        <fullName evidence="3">Alpha/beta fold hydrolase</fullName>
    </submittedName>
</protein>
<feature type="domain" description="AB hydrolase-1" evidence="2">
    <location>
        <begin position="24"/>
        <end position="257"/>
    </location>
</feature>
<sequence length="270" mass="28719">MNSLPTAPVDDEGRLAHDIAGEGPAVVLLHGGLLDLTVWDEEFEVLAADYQVIRYDARGHGRSSSVTGDWSPAEDLHALLSHLCVERARLVGASLGARTALDFALLYPELTESLVLAAPGISGRPFVDPYVIQRTAAQVKAVTRADGGELFVEEFLRLWVDGPHRLPEEVEPALRGRMRTTVAANVRAHSGGLGTGRPREVGAAGRLHEISVPVLALLGDLDSSDIEGNVEALADAVPHTRVARLSGAGHMVNLEAPEAFLKEVTAFLAG</sequence>
<dbReference type="InterPro" id="IPR029058">
    <property type="entry name" value="AB_hydrolase_fold"/>
</dbReference>
<dbReference type="InterPro" id="IPR050266">
    <property type="entry name" value="AB_hydrolase_sf"/>
</dbReference>
<dbReference type="PANTHER" id="PTHR43798:SF31">
    <property type="entry name" value="AB HYDROLASE SUPERFAMILY PROTEIN YCLE"/>
    <property type="match status" value="1"/>
</dbReference>
<proteinExistence type="predicted"/>
<organism evidence="3 4">
    <name type="scientific">Streptomyces albipurpureus</name>
    <dbReference type="NCBI Taxonomy" id="2897419"/>
    <lineage>
        <taxon>Bacteria</taxon>
        <taxon>Bacillati</taxon>
        <taxon>Actinomycetota</taxon>
        <taxon>Actinomycetes</taxon>
        <taxon>Kitasatosporales</taxon>
        <taxon>Streptomycetaceae</taxon>
        <taxon>Streptomyces</taxon>
    </lineage>
</organism>
<dbReference type="Pfam" id="PF00561">
    <property type="entry name" value="Abhydrolase_1"/>
    <property type="match status" value="1"/>
</dbReference>
<evidence type="ECO:0000256" key="1">
    <source>
        <dbReference type="ARBA" id="ARBA00022801"/>
    </source>
</evidence>
<dbReference type="GO" id="GO:0016787">
    <property type="term" value="F:hydrolase activity"/>
    <property type="evidence" value="ECO:0007669"/>
    <property type="project" value="UniProtKB-KW"/>
</dbReference>
<evidence type="ECO:0000313" key="4">
    <source>
        <dbReference type="Proteomes" id="UP001431429"/>
    </source>
</evidence>
<evidence type="ECO:0000313" key="3">
    <source>
        <dbReference type="EMBL" id="MCM2392175.1"/>
    </source>
</evidence>
<keyword evidence="4" id="KW-1185">Reference proteome</keyword>
<dbReference type="Gene3D" id="3.40.50.1820">
    <property type="entry name" value="alpha/beta hydrolase"/>
    <property type="match status" value="1"/>
</dbReference>
<dbReference type="SUPFAM" id="SSF53474">
    <property type="entry name" value="alpha/beta-Hydrolases"/>
    <property type="match status" value="1"/>
</dbReference>
<keyword evidence="1 3" id="KW-0378">Hydrolase</keyword>